<dbReference type="InterPro" id="IPR039635">
    <property type="entry name" value="ERMARD"/>
</dbReference>
<feature type="domain" description="DUF4209" evidence="1">
    <location>
        <begin position="161"/>
        <end position="245"/>
    </location>
</feature>
<gene>
    <name evidence="2" type="ORF">PBRASI_LOCUS830</name>
</gene>
<sequence>MTHCSENETLANRTNTLVISFLSNLACNAPRPSSELNDTWISSLTPRVKSLILDFPPFDSADTRLANGILPDTVTKTIKSRSPYDTVDDTDFQRAGREIKVLAHEAYRWFQNEIQELKDFENIYCEELIWCGEHKIAFAKSIELYFAGDNYTALLLIISSLEQLLGDVINMSKSRETHITPQVPPLFRDLLLEKPLADIVGEDFVFLLRCLFGPPNSMNIRNIIWHGFICEEEFSPTPAIWYYSLIVVLAMSVCAKVKSSEVSCKVLIRRHTKKAFIGLYHLPQNFNWDEQNKADCVQGTTNYLTTSDFEQLILNERVPHSIPPHTYLLSILSQTFFVIPTTISTWRRAFEYMYTGQPILFLILALPLLEHSLRRLYICLNQDVSDHRLCTGNVGEYFLTMDVILKKCVSMQFIIANARAQKELAEELKNVIFDQLKGDVMDLLEDLFVHVSGPRLRDRIAHGDYDFTLLCRTSSAHNDPVFAHVVHLIRHLFERYLAGTHVTSPKKFVLTYKSRFHPMSLLQRECFYVVVCIWQVWKVAGNDTRFELSIWDNSSDNSIVDFVKQCGKPIVFSASFVKSLCEECSNAEDLIKNLNRFVSKDIKNHFSDHWCNTQLGKEDEKRIVFRRGALRRAANGLQKVYERLTSIGSSPSSRKRKNLQAFFVLLPILLTQLCDALSVLMATEDQKILLESLIFVERWCSLCIKGSWEKFVETYNKFSEEISQVIRKRKV</sequence>
<comment type="caution">
    <text evidence="2">The sequence shown here is derived from an EMBL/GenBank/DDBJ whole genome shotgun (WGS) entry which is preliminary data.</text>
</comment>
<dbReference type="PANTHER" id="PTHR31701">
    <property type="entry name" value="ENDOPLASMIC RETICULUM MEMBRANE-ASSOCIATED RNA DEGRADATION PROTEIN"/>
    <property type="match status" value="1"/>
</dbReference>
<keyword evidence="3" id="KW-1185">Reference proteome</keyword>
<dbReference type="OrthoDB" id="49386at2759"/>
<dbReference type="PANTHER" id="PTHR31701:SF2">
    <property type="entry name" value="ENDOPLASMIC RETICULUM MEMBRANE-ASSOCIATED RNA DEGRADATION PROTEIN"/>
    <property type="match status" value="1"/>
</dbReference>
<dbReference type="AlphaFoldDB" id="A0A9N8VVN6"/>
<dbReference type="Proteomes" id="UP000789739">
    <property type="component" value="Unassembled WGS sequence"/>
</dbReference>
<dbReference type="InterPro" id="IPR025209">
    <property type="entry name" value="DUF4209"/>
</dbReference>
<evidence type="ECO:0000313" key="3">
    <source>
        <dbReference type="Proteomes" id="UP000789739"/>
    </source>
</evidence>
<evidence type="ECO:0000259" key="1">
    <source>
        <dbReference type="Pfam" id="PF13910"/>
    </source>
</evidence>
<proteinExistence type="predicted"/>
<organism evidence="2 3">
    <name type="scientific">Paraglomus brasilianum</name>
    <dbReference type="NCBI Taxonomy" id="144538"/>
    <lineage>
        <taxon>Eukaryota</taxon>
        <taxon>Fungi</taxon>
        <taxon>Fungi incertae sedis</taxon>
        <taxon>Mucoromycota</taxon>
        <taxon>Glomeromycotina</taxon>
        <taxon>Glomeromycetes</taxon>
        <taxon>Paraglomerales</taxon>
        <taxon>Paraglomeraceae</taxon>
        <taxon>Paraglomus</taxon>
    </lineage>
</organism>
<dbReference type="EMBL" id="CAJVPI010000046">
    <property type="protein sequence ID" value="CAG8465928.1"/>
    <property type="molecule type" value="Genomic_DNA"/>
</dbReference>
<dbReference type="Pfam" id="PF13910">
    <property type="entry name" value="DUF4209"/>
    <property type="match status" value="1"/>
</dbReference>
<name>A0A9N8VVN6_9GLOM</name>
<protein>
    <submittedName>
        <fullName evidence="2">11537_t:CDS:1</fullName>
    </submittedName>
</protein>
<accession>A0A9N8VVN6</accession>
<reference evidence="2" key="1">
    <citation type="submission" date="2021-06" db="EMBL/GenBank/DDBJ databases">
        <authorList>
            <person name="Kallberg Y."/>
            <person name="Tangrot J."/>
            <person name="Rosling A."/>
        </authorList>
    </citation>
    <scope>NUCLEOTIDE SEQUENCE</scope>
    <source>
        <strain evidence="2">BR232B</strain>
    </source>
</reference>
<evidence type="ECO:0000313" key="2">
    <source>
        <dbReference type="EMBL" id="CAG8465928.1"/>
    </source>
</evidence>